<evidence type="ECO:0000313" key="1">
    <source>
        <dbReference type="EMBL" id="MFC2995844.1"/>
    </source>
</evidence>
<sequence length="179" mass="21792">MDDKKIYKILQHWFPLLRNAEVPKKKDRQSFETFLQWIDAAVFGNQCYLMKMKPDHFFDNELEKSTIFQDERVDIECLKQKIIAKAQPILEHYEQHKNVIGRYYNVHDQVLDIVLEEILDLAQQYKFELLLIYAEDYYWLLVPDDEAKIEKFCKAFSKQFKHQEIKIEHYEKYQCSRST</sequence>
<reference evidence="4" key="3">
    <citation type="journal article" date="2019" name="Int. J. Syst. Evol. Microbiol.">
        <title>The Global Catalogue of Microorganisms (GCM) 10K type strain sequencing project: providing services to taxonomists for standard genome sequencing and annotation.</title>
        <authorList>
            <consortium name="The Broad Institute Genomics Platform"/>
            <consortium name="The Broad Institute Genome Sequencing Center for Infectious Disease"/>
            <person name="Wu L."/>
            <person name="Ma J."/>
        </authorList>
    </citation>
    <scope>NUCLEOTIDE SEQUENCE [LARGE SCALE GENOMIC DNA]</scope>
    <source>
        <strain evidence="4">KCTC 62575</strain>
    </source>
</reference>
<protein>
    <submittedName>
        <fullName evidence="2">Uncharacterized protein</fullName>
    </submittedName>
</protein>
<evidence type="ECO:0000313" key="2">
    <source>
        <dbReference type="EMBL" id="RFC83136.1"/>
    </source>
</evidence>
<dbReference type="Proteomes" id="UP000240957">
    <property type="component" value="Unassembled WGS sequence"/>
</dbReference>
<keyword evidence="4" id="KW-1185">Reference proteome</keyword>
<reference evidence="2 3" key="2">
    <citation type="submission" date="2018-08" db="EMBL/GenBank/DDBJ databases">
        <title>The draft genome of Acinetobacter sichuanensis strain WCHAc060041.</title>
        <authorList>
            <person name="Qin J."/>
            <person name="Feng Y."/>
            <person name="Zong Z."/>
        </authorList>
    </citation>
    <scope>NUCLEOTIDE SEQUENCE [LARGE SCALE GENOMIC DNA]</scope>
    <source>
        <strain evidence="2 3">WCHAc060041</strain>
    </source>
</reference>
<accession>A0A371YNV1</accession>
<dbReference type="OrthoDB" id="6707567at2"/>
<dbReference type="RefSeq" id="WP_107008733.1">
    <property type="nucleotide sequence ID" value="NZ_JBHRSF010000040.1"/>
</dbReference>
<organism evidence="2 3">
    <name type="scientific">Acinetobacter sichuanensis</name>
    <dbReference type="NCBI Taxonomy" id="2136183"/>
    <lineage>
        <taxon>Bacteria</taxon>
        <taxon>Pseudomonadati</taxon>
        <taxon>Pseudomonadota</taxon>
        <taxon>Gammaproteobacteria</taxon>
        <taxon>Moraxellales</taxon>
        <taxon>Moraxellaceae</taxon>
        <taxon>Acinetobacter</taxon>
    </lineage>
</organism>
<proteinExistence type="predicted"/>
<dbReference type="AlphaFoldDB" id="A0A371YNV1"/>
<evidence type="ECO:0000313" key="4">
    <source>
        <dbReference type="Proteomes" id="UP001595455"/>
    </source>
</evidence>
<dbReference type="Proteomes" id="UP001595455">
    <property type="component" value="Unassembled WGS sequence"/>
</dbReference>
<reference evidence="1" key="4">
    <citation type="submission" date="2024-09" db="EMBL/GenBank/DDBJ databases">
        <authorList>
            <person name="Sun Q."/>
            <person name="Mori K."/>
        </authorList>
    </citation>
    <scope>NUCLEOTIDE SEQUENCE</scope>
    <source>
        <strain evidence="1">KCTC 62575</strain>
    </source>
</reference>
<comment type="caution">
    <text evidence="2">The sequence shown here is derived from an EMBL/GenBank/DDBJ whole genome shotgun (WGS) entry which is preliminary data.</text>
</comment>
<name>A0A371YNV1_9GAMM</name>
<gene>
    <name evidence="1" type="ORF">ACFODO_11280</name>
    <name evidence="2" type="ORF">C9E89_012810</name>
</gene>
<dbReference type="EMBL" id="PYIX02000021">
    <property type="protein sequence ID" value="RFC83136.1"/>
    <property type="molecule type" value="Genomic_DNA"/>
</dbReference>
<dbReference type="EMBL" id="JBHRSF010000040">
    <property type="protein sequence ID" value="MFC2995844.1"/>
    <property type="molecule type" value="Genomic_DNA"/>
</dbReference>
<evidence type="ECO:0000313" key="3">
    <source>
        <dbReference type="Proteomes" id="UP000240957"/>
    </source>
</evidence>
<reference evidence="1" key="1">
    <citation type="journal article" date="2014" name="Int. J. Syst. Evol. Microbiol.">
        <title>Complete genome of a new Firmicutes species belonging to the dominant human colonic microbiota ('Ruminococcus bicirculans') reveals two chromosomes and a selective capacity to utilize plant glucans.</title>
        <authorList>
            <consortium name="NISC Comparative Sequencing Program"/>
            <person name="Wegmann U."/>
            <person name="Louis P."/>
            <person name="Goesmann A."/>
            <person name="Henrissat B."/>
            <person name="Duncan S.H."/>
            <person name="Flint H.J."/>
        </authorList>
    </citation>
    <scope>NUCLEOTIDE SEQUENCE</scope>
    <source>
        <strain evidence="1">KCTC 62575</strain>
    </source>
</reference>